<dbReference type="Proteomes" id="UP000828390">
    <property type="component" value="Unassembled WGS sequence"/>
</dbReference>
<dbReference type="Pfam" id="PF01182">
    <property type="entry name" value="Glucosamine_iso"/>
    <property type="match status" value="1"/>
</dbReference>
<dbReference type="EMBL" id="JAIWYP010000007">
    <property type="protein sequence ID" value="KAH3795840.1"/>
    <property type="molecule type" value="Genomic_DNA"/>
</dbReference>
<feature type="domain" description="Glucosamine/galactosamine-6-phosphate isomerase" evidence="1">
    <location>
        <begin position="8"/>
        <end position="72"/>
    </location>
</feature>
<dbReference type="InterPro" id="IPR006148">
    <property type="entry name" value="Glc/Gal-6P_isomerase"/>
</dbReference>
<organism evidence="2 3">
    <name type="scientific">Dreissena polymorpha</name>
    <name type="common">Zebra mussel</name>
    <name type="synonym">Mytilus polymorpha</name>
    <dbReference type="NCBI Taxonomy" id="45954"/>
    <lineage>
        <taxon>Eukaryota</taxon>
        <taxon>Metazoa</taxon>
        <taxon>Spiralia</taxon>
        <taxon>Lophotrochozoa</taxon>
        <taxon>Mollusca</taxon>
        <taxon>Bivalvia</taxon>
        <taxon>Autobranchia</taxon>
        <taxon>Heteroconchia</taxon>
        <taxon>Euheterodonta</taxon>
        <taxon>Imparidentia</taxon>
        <taxon>Neoheterodontei</taxon>
        <taxon>Myida</taxon>
        <taxon>Dreissenoidea</taxon>
        <taxon>Dreissenidae</taxon>
        <taxon>Dreissena</taxon>
    </lineage>
</organism>
<dbReference type="PANTHER" id="PTHR11054:SF0">
    <property type="entry name" value="6-PHOSPHOGLUCONOLACTONASE"/>
    <property type="match status" value="1"/>
</dbReference>
<dbReference type="InterPro" id="IPR039104">
    <property type="entry name" value="6PGL"/>
</dbReference>
<keyword evidence="3" id="KW-1185">Reference proteome</keyword>
<reference evidence="2" key="2">
    <citation type="submission" date="2020-11" db="EMBL/GenBank/DDBJ databases">
        <authorList>
            <person name="McCartney M.A."/>
            <person name="Auch B."/>
            <person name="Kono T."/>
            <person name="Mallez S."/>
            <person name="Becker A."/>
            <person name="Gohl D.M."/>
            <person name="Silverstein K.A.T."/>
            <person name="Koren S."/>
            <person name="Bechman K.B."/>
            <person name="Herman A."/>
            <person name="Abrahante J.E."/>
            <person name="Garbe J."/>
        </authorList>
    </citation>
    <scope>NUCLEOTIDE SEQUENCE</scope>
    <source>
        <strain evidence="2">Duluth1</strain>
        <tissue evidence="2">Whole animal</tissue>
    </source>
</reference>
<accession>A0A9D4FFW8</accession>
<dbReference type="SUPFAM" id="SSF100950">
    <property type="entry name" value="NagB/RpiA/CoA transferase-like"/>
    <property type="match status" value="1"/>
</dbReference>
<dbReference type="PANTHER" id="PTHR11054">
    <property type="entry name" value="6-PHOSPHOGLUCONOLACTONASE"/>
    <property type="match status" value="1"/>
</dbReference>
<sequence length="83" mass="9417">MQFFQLCTGGSLVKYLCDGLPGKATDWSKWRIFFCDERYVPYDSTDCTYTPYKKGLVDKVGMSSDNIFPIDPNLSGTCLSHSR</sequence>
<dbReference type="AlphaFoldDB" id="A0A9D4FFW8"/>
<name>A0A9D4FFW8_DREPO</name>
<evidence type="ECO:0000313" key="2">
    <source>
        <dbReference type="EMBL" id="KAH3795840.1"/>
    </source>
</evidence>
<gene>
    <name evidence="2" type="ORF">DPMN_149401</name>
</gene>
<comment type="caution">
    <text evidence="2">The sequence shown here is derived from an EMBL/GenBank/DDBJ whole genome shotgun (WGS) entry which is preliminary data.</text>
</comment>
<dbReference type="Gene3D" id="3.40.50.1360">
    <property type="match status" value="1"/>
</dbReference>
<dbReference type="GO" id="GO:0005975">
    <property type="term" value="P:carbohydrate metabolic process"/>
    <property type="evidence" value="ECO:0007669"/>
    <property type="project" value="InterPro"/>
</dbReference>
<evidence type="ECO:0000313" key="3">
    <source>
        <dbReference type="Proteomes" id="UP000828390"/>
    </source>
</evidence>
<evidence type="ECO:0000259" key="1">
    <source>
        <dbReference type="Pfam" id="PF01182"/>
    </source>
</evidence>
<protein>
    <recommendedName>
        <fullName evidence="1">Glucosamine/galactosamine-6-phosphate isomerase domain-containing protein</fullName>
    </recommendedName>
</protein>
<proteinExistence type="predicted"/>
<dbReference type="InterPro" id="IPR037171">
    <property type="entry name" value="NagB/RpiA_transferase-like"/>
</dbReference>
<reference evidence="2" key="1">
    <citation type="journal article" date="2019" name="bioRxiv">
        <title>The Genome of the Zebra Mussel, Dreissena polymorpha: A Resource for Invasive Species Research.</title>
        <authorList>
            <person name="McCartney M.A."/>
            <person name="Auch B."/>
            <person name="Kono T."/>
            <person name="Mallez S."/>
            <person name="Zhang Y."/>
            <person name="Obille A."/>
            <person name="Becker A."/>
            <person name="Abrahante J.E."/>
            <person name="Garbe J."/>
            <person name="Badalamenti J.P."/>
            <person name="Herman A."/>
            <person name="Mangelson H."/>
            <person name="Liachko I."/>
            <person name="Sullivan S."/>
            <person name="Sone E.D."/>
            <person name="Koren S."/>
            <person name="Silverstein K.A.T."/>
            <person name="Beckman K.B."/>
            <person name="Gohl D.M."/>
        </authorList>
    </citation>
    <scope>NUCLEOTIDE SEQUENCE</scope>
    <source>
        <strain evidence="2">Duluth1</strain>
        <tissue evidence="2">Whole animal</tissue>
    </source>
</reference>